<dbReference type="EMBL" id="CANL01000010">
    <property type="protein sequence ID" value="CCM63141.1"/>
    <property type="molecule type" value="Genomic_DNA"/>
</dbReference>
<reference evidence="1 2" key="1">
    <citation type="journal article" date="2013" name="ISME J.">
        <title>Metabolic model for the filamentous 'Candidatus Microthrix parvicella' based on genomic and metagenomic analyses.</title>
        <authorList>
            <person name="Jon McIlroy S."/>
            <person name="Kristiansen R."/>
            <person name="Albertsen M."/>
            <person name="Michael Karst S."/>
            <person name="Rossetti S."/>
            <person name="Lund Nielsen J."/>
            <person name="Tandoi V."/>
            <person name="James Seviour R."/>
            <person name="Nielsen P.H."/>
        </authorList>
    </citation>
    <scope>NUCLEOTIDE SEQUENCE [LARGE SCALE GENOMIC DNA]</scope>
    <source>
        <strain evidence="1 2">RN1</strain>
    </source>
</reference>
<sequence>MLNLAEALARTATDPPPPVSTDDLEDVVHLLEGTARQAAAGIPVEGLPLRAPKSVVADAIRCARFAAARRAAGFDTSSPAAQRRRRRGVVADILVAHVLAGGSLDRPGKARTPNNEVATIVTDAWRARGDDDELMTLEASTQTELADFNSDCEEMANAVTAGWAGLDWTGDQGRWWPRTQTTAAISLADGDVVITMRPDAELGGPAAALPTVLVEVKANALSPDHTFDLNLYALGIALRDGLAPALVLHWSPGNGWVPLPPTTADVLESAARRLAHALDVLGALARGETPEESPGVHCGWCPDAAVCPSVDPSAQRRTSEQR</sequence>
<accession>R4Z1J1</accession>
<protein>
    <recommendedName>
        <fullName evidence="3">PD-(D/E)XK endonuclease-like domain-containing protein</fullName>
    </recommendedName>
</protein>
<organism evidence="1 2">
    <name type="scientific">Candidatus Neomicrothrix parvicella RN1</name>
    <dbReference type="NCBI Taxonomy" id="1229780"/>
    <lineage>
        <taxon>Bacteria</taxon>
        <taxon>Bacillati</taxon>
        <taxon>Actinomycetota</taxon>
        <taxon>Acidimicrobiia</taxon>
        <taxon>Acidimicrobiales</taxon>
        <taxon>Microthrixaceae</taxon>
        <taxon>Candidatus Neomicrothrix</taxon>
    </lineage>
</organism>
<comment type="caution">
    <text evidence="1">The sequence shown here is derived from an EMBL/GenBank/DDBJ whole genome shotgun (WGS) entry which is preliminary data.</text>
</comment>
<evidence type="ECO:0000313" key="1">
    <source>
        <dbReference type="EMBL" id="CCM63141.1"/>
    </source>
</evidence>
<dbReference type="STRING" id="1229780.BN381_180018"/>
<keyword evidence="2" id="KW-1185">Reference proteome</keyword>
<dbReference type="OrthoDB" id="9791397at2"/>
<evidence type="ECO:0000313" key="2">
    <source>
        <dbReference type="Proteomes" id="UP000018291"/>
    </source>
</evidence>
<dbReference type="HOGENOM" id="CLU_862461_0_0_11"/>
<evidence type="ECO:0008006" key="3">
    <source>
        <dbReference type="Google" id="ProtNLM"/>
    </source>
</evidence>
<name>R4Z1J1_9ACTN</name>
<proteinExistence type="predicted"/>
<dbReference type="Proteomes" id="UP000018291">
    <property type="component" value="Unassembled WGS sequence"/>
</dbReference>
<dbReference type="AlphaFoldDB" id="R4Z1J1"/>
<dbReference type="RefSeq" id="WP_012225317.1">
    <property type="nucleotide sequence ID" value="NZ_HG422565.1"/>
</dbReference>
<gene>
    <name evidence="1" type="ORF">BN381_180018</name>
</gene>